<accession>A0A9P7K525</accession>
<keyword evidence="5" id="KW-1185">Reference proteome</keyword>
<dbReference type="InterPro" id="IPR015943">
    <property type="entry name" value="WD40/YVTN_repeat-like_dom_sf"/>
</dbReference>
<reference evidence="4" key="2">
    <citation type="submission" date="2021-10" db="EMBL/GenBank/DDBJ databases">
        <title>Phylogenomics reveals ancestral predisposition of the termite-cultivated fungus Termitomyces towards a domesticated lifestyle.</title>
        <authorList>
            <person name="Auxier B."/>
            <person name="Grum-Grzhimaylo A."/>
            <person name="Cardenas M.E."/>
            <person name="Lodge J.D."/>
            <person name="Laessoe T."/>
            <person name="Pedersen O."/>
            <person name="Smith M.E."/>
            <person name="Kuyper T.W."/>
            <person name="Franco-Molano E.A."/>
            <person name="Baroni T.J."/>
            <person name="Aanen D.K."/>
        </authorList>
    </citation>
    <scope>NUCLEOTIDE SEQUENCE</scope>
    <source>
        <strain evidence="4">D49</strain>
    </source>
</reference>
<proteinExistence type="predicted"/>
<dbReference type="PANTHER" id="PTHR44472">
    <property type="entry name" value="DDB1- AND CUL4-ASSOCIATED FACTOR 4-RELATED"/>
    <property type="match status" value="1"/>
</dbReference>
<protein>
    <submittedName>
        <fullName evidence="4">Uncharacterized protein</fullName>
    </submittedName>
</protein>
<dbReference type="InterPro" id="IPR036322">
    <property type="entry name" value="WD40_repeat_dom_sf"/>
</dbReference>
<dbReference type="Proteomes" id="UP000717328">
    <property type="component" value="Unassembled WGS sequence"/>
</dbReference>
<evidence type="ECO:0000313" key="4">
    <source>
        <dbReference type="EMBL" id="KAG5636495.1"/>
    </source>
</evidence>
<keyword evidence="1" id="KW-0853">WD repeat</keyword>
<keyword evidence="2" id="KW-0677">Repeat</keyword>
<evidence type="ECO:0000256" key="3">
    <source>
        <dbReference type="SAM" id="MobiDB-lite"/>
    </source>
</evidence>
<dbReference type="OrthoDB" id="128867at2759"/>
<organism evidence="4 5">
    <name type="scientific">Sphagnurus paluster</name>
    <dbReference type="NCBI Taxonomy" id="117069"/>
    <lineage>
        <taxon>Eukaryota</taxon>
        <taxon>Fungi</taxon>
        <taxon>Dikarya</taxon>
        <taxon>Basidiomycota</taxon>
        <taxon>Agaricomycotina</taxon>
        <taxon>Agaricomycetes</taxon>
        <taxon>Agaricomycetidae</taxon>
        <taxon>Agaricales</taxon>
        <taxon>Tricholomatineae</taxon>
        <taxon>Lyophyllaceae</taxon>
        <taxon>Sphagnurus</taxon>
    </lineage>
</organism>
<dbReference type="AlphaFoldDB" id="A0A9P7K525"/>
<dbReference type="SUPFAM" id="SSF50978">
    <property type="entry name" value="WD40 repeat-like"/>
    <property type="match status" value="1"/>
</dbReference>
<reference evidence="4" key="1">
    <citation type="submission" date="2021-02" db="EMBL/GenBank/DDBJ databases">
        <authorList>
            <person name="Nieuwenhuis M."/>
            <person name="Van De Peppel L.J.J."/>
        </authorList>
    </citation>
    <scope>NUCLEOTIDE SEQUENCE</scope>
    <source>
        <strain evidence="4">D49</strain>
    </source>
</reference>
<feature type="region of interest" description="Disordered" evidence="3">
    <location>
        <begin position="19"/>
        <end position="58"/>
    </location>
</feature>
<dbReference type="Pfam" id="PF23761">
    <property type="entry name" value="Beta-prop_DCAF4"/>
    <property type="match status" value="1"/>
</dbReference>
<evidence type="ECO:0000256" key="2">
    <source>
        <dbReference type="ARBA" id="ARBA00022737"/>
    </source>
</evidence>
<sequence length="415" mass="46318">MPAELPGFYWDAERNRYFPLSSKPKQDKPAPQQSGTPRSRNEVLDSDASTGTSLKRTRGTALWNPMNMARHAYSPQRRLQAHRRQPWLVIHLNPVVSFNTGSGPRSVARGPQLTTGIGDIIYMCVGCTMHVSILSMFQALSSFVNSATCFGPSAKISVQDLNVTGRTSLLSLNAVHDIWSSHLQDTALVLGEVSRRLVSVFQSNQLTGVNKKAVYLPDIDLSMTIQSLETHSDVFSAWQHEYMIYTGCRNGTIMRFDKRMGKHGQKLFNDRFLKQQRSSVLHLQPLNSSQLLTSHMNGDLMTFDLRFTRQATPLVKYGGHTNTYTHRLGIALDPEQQFLFAAGEDNRVRGWSVETGAPLLPSSMPVSPDDRSNPFAAVFPGVVEALQVTSEPEGTCLWAACDQQLYQFYLGQRGH</sequence>
<gene>
    <name evidence="4" type="ORF">H0H81_007829</name>
</gene>
<dbReference type="Gene3D" id="2.130.10.10">
    <property type="entry name" value="YVTN repeat-like/Quinoprotein amine dehydrogenase"/>
    <property type="match status" value="1"/>
</dbReference>
<name>A0A9P7K525_9AGAR</name>
<evidence type="ECO:0000313" key="5">
    <source>
        <dbReference type="Proteomes" id="UP000717328"/>
    </source>
</evidence>
<dbReference type="PANTHER" id="PTHR44472:SF1">
    <property type="entry name" value="DDB1 AND CUL4 ASSOCIATED FACTOR 4"/>
    <property type="match status" value="1"/>
</dbReference>
<comment type="caution">
    <text evidence="4">The sequence shown here is derived from an EMBL/GenBank/DDBJ whole genome shotgun (WGS) entry which is preliminary data.</text>
</comment>
<dbReference type="InterPro" id="IPR052254">
    <property type="entry name" value="CUL4-DDB1_E3_ligase_receptor"/>
</dbReference>
<dbReference type="EMBL" id="JABCKI010005925">
    <property type="protein sequence ID" value="KAG5636495.1"/>
    <property type="molecule type" value="Genomic_DNA"/>
</dbReference>
<evidence type="ECO:0000256" key="1">
    <source>
        <dbReference type="ARBA" id="ARBA00022574"/>
    </source>
</evidence>